<sequence length="719" mass="77843">MSNGAPKGSEGGGKLSSPDLLLSQIDSRLRTLVTIIDRIHQELIDGSDAVTADSTASAEDPQITGKLNDLSENLSSLVLNYTAAVNSLRKELYELCAEDSRIAERTSTSINSDALRAAAAMVEEDRLTALRNYVSSLSNPSARGQWAWACVYFHTTPQVNRVWEMSTTPRPVDEDSSSSSSSCDDGVNQEDYIKLRNMINKHIIDPLQQQQQETEEEHHHHLGPGQSGGGGSVRPTAVTYKNLISLLLPTAQEYHNMRKRKQTEGNGGSHGWCWAVDDGSSAATARKSRVFTTAALRQSLSDRTSESLRVLQLYRGFCICNPLRAAAGFEWRVGSSSGEDGCYNFFSCRGSRHVELPLDLPMPLRAINVKGDDRLPVAFGGITVVANGREATTFNGASNSLKTFGIEVLDSARERQLLLAYLTGRSTMESLVGSDMWCPVEADLEAAAVAEGKKKRARVDPGDSCSARAEAVGRRLVLEEQLASLKEQLREATKHQHQQQAAASKPNLAVSRAVAALMQKTKAAASSSSRPGAETGEMEAPDTPSSPEDGEDGHAMIGMDVYDEGRGASSSKAAFTAVTADAVAAASSNNPELIALEVELEAKLQLQKQILIEYYRVSDQLRMERELVACYQRRGRHLEVEKAREDSSSSGKSCSIKFSQIAGLAGSGETAFVILTDPLGAEVDADLKQCQLAVTPRTLKAQEHRTEHHADLAVQGLHM</sequence>
<dbReference type="OrthoDB" id="10417662at2759"/>
<reference evidence="3 4" key="1">
    <citation type="submission" date="2020-04" db="EMBL/GenBank/DDBJ databases">
        <title>Perkinsus olseni comparative genomics.</title>
        <authorList>
            <person name="Bogema D.R."/>
        </authorList>
    </citation>
    <scope>NUCLEOTIDE SEQUENCE [LARGE SCALE GENOMIC DNA]</scope>
    <source>
        <strain evidence="3">00978-12</strain>
    </source>
</reference>
<dbReference type="AlphaFoldDB" id="A0A7J6NMK7"/>
<protein>
    <submittedName>
        <fullName evidence="3">Uncharacterized protein</fullName>
    </submittedName>
</protein>
<comment type="caution">
    <text evidence="3">The sequence shown here is derived from an EMBL/GenBank/DDBJ whole genome shotgun (WGS) entry which is preliminary data.</text>
</comment>
<evidence type="ECO:0000256" key="2">
    <source>
        <dbReference type="SAM" id="MobiDB-lite"/>
    </source>
</evidence>
<organism evidence="3 4">
    <name type="scientific">Perkinsus olseni</name>
    <name type="common">Perkinsus atlanticus</name>
    <dbReference type="NCBI Taxonomy" id="32597"/>
    <lineage>
        <taxon>Eukaryota</taxon>
        <taxon>Sar</taxon>
        <taxon>Alveolata</taxon>
        <taxon>Perkinsozoa</taxon>
        <taxon>Perkinsea</taxon>
        <taxon>Perkinsida</taxon>
        <taxon>Perkinsidae</taxon>
        <taxon>Perkinsus</taxon>
    </lineage>
</organism>
<keyword evidence="1" id="KW-0175">Coiled coil</keyword>
<feature type="coiled-coil region" evidence="1">
    <location>
        <begin position="468"/>
        <end position="502"/>
    </location>
</feature>
<accession>A0A7J6NMK7</accession>
<evidence type="ECO:0000256" key="1">
    <source>
        <dbReference type="SAM" id="Coils"/>
    </source>
</evidence>
<name>A0A7J6NMK7_PEROL</name>
<evidence type="ECO:0000313" key="4">
    <source>
        <dbReference type="Proteomes" id="UP000541610"/>
    </source>
</evidence>
<gene>
    <name evidence="3" type="ORF">FOZ60_006851</name>
</gene>
<feature type="region of interest" description="Disordered" evidence="2">
    <location>
        <begin position="168"/>
        <end position="187"/>
    </location>
</feature>
<evidence type="ECO:0000313" key="3">
    <source>
        <dbReference type="EMBL" id="KAF4685122.1"/>
    </source>
</evidence>
<dbReference type="EMBL" id="JABANP010000277">
    <property type="protein sequence ID" value="KAF4685122.1"/>
    <property type="molecule type" value="Genomic_DNA"/>
</dbReference>
<proteinExistence type="predicted"/>
<feature type="region of interest" description="Disordered" evidence="2">
    <location>
        <begin position="208"/>
        <end position="234"/>
    </location>
</feature>
<dbReference type="Proteomes" id="UP000541610">
    <property type="component" value="Unassembled WGS sequence"/>
</dbReference>
<feature type="region of interest" description="Disordered" evidence="2">
    <location>
        <begin position="521"/>
        <end position="556"/>
    </location>
</feature>